<keyword evidence="10" id="KW-1185">Reference proteome</keyword>
<proteinExistence type="predicted"/>
<feature type="region of interest" description="Disordered" evidence="6">
    <location>
        <begin position="1"/>
        <end position="22"/>
    </location>
</feature>
<feature type="transmembrane region" description="Helical" evidence="7">
    <location>
        <begin position="196"/>
        <end position="217"/>
    </location>
</feature>
<evidence type="ECO:0000313" key="9">
    <source>
        <dbReference type="EMBL" id="GAA3615583.1"/>
    </source>
</evidence>
<keyword evidence="2 7" id="KW-0812">Transmembrane</keyword>
<feature type="transmembrane region" description="Helical" evidence="7">
    <location>
        <begin position="50"/>
        <end position="67"/>
    </location>
</feature>
<accession>A0ABP6ZRZ9</accession>
<dbReference type="PANTHER" id="PTHR31566:SF0">
    <property type="entry name" value="CYTOCHROME C BIOGENESIS PROTEIN CCS1, CHLOROPLASTIC"/>
    <property type="match status" value="1"/>
</dbReference>
<evidence type="ECO:0000256" key="6">
    <source>
        <dbReference type="SAM" id="MobiDB-lite"/>
    </source>
</evidence>
<evidence type="ECO:0000256" key="2">
    <source>
        <dbReference type="ARBA" id="ARBA00022692"/>
    </source>
</evidence>
<feature type="compositionally biased region" description="Basic and acidic residues" evidence="6">
    <location>
        <begin position="560"/>
        <end position="572"/>
    </location>
</feature>
<protein>
    <submittedName>
        <fullName evidence="9">Cytochrome c biogenesis protein ResB</fullName>
    </submittedName>
</protein>
<sequence>MSVDDEIELRPGQKGKMPRLDAQRDVAQPKLSPLGWLRWMWRQLTSMRTALILLMLLAFAAVPGSLIPQTRIDPSKVSTFLEDHPDLGPWVRRLDGFDVYGSPWFSAIYLLLFISLIGCVVPRTRQQYRALRAKPPRAPRRLERMPVHATTHTAASSAEVLAAARKALRRKRYRVHAHDGDTLSADRGLLSETGNLVFHLSLLGLLATMAIGSFISYSGQSVVVVGDKWSNTLPQYDSFTGGRAVGSDDLAPYSFTLKSFDADFDKVSTGNQFGAARDFEGKLEVIEKPGATPVERTIKVNDPLDVNGSRVFLVGNGYAPKITVRDGEGNVVASGAVPFLSTDSNYTSTGVVKAADAKPKQLGLMAVFLPTASTDPDTGAEISVFPDDDNPKLQLYAFTGDLGLDDGVGRSVYVLDTSRLTAIKGSDGKQFTKTIGVGESVKLPGGNGTVTFDGVTRYVALDVRYDPTKIYVLVFALAALCGVTASLFVRRRRVWFRVTPSAGGITAVGIGGLSRTEDTQLAEEVRSLLMAAVPDRVDPADPVDSVEEKAPETAGGTNDEPARRHEPPGEGV</sequence>
<dbReference type="PANTHER" id="PTHR31566">
    <property type="entry name" value="CYTOCHROME C BIOGENESIS PROTEIN CCS1, CHLOROPLASTIC"/>
    <property type="match status" value="1"/>
</dbReference>
<evidence type="ECO:0000256" key="7">
    <source>
        <dbReference type="SAM" id="Phobius"/>
    </source>
</evidence>
<name>A0ABP6ZRZ9_9ACTN</name>
<dbReference type="InterPro" id="IPR023494">
    <property type="entry name" value="Cyt_c_bgen_Ccs1/CcsB/ResB"/>
</dbReference>
<reference evidence="10" key="1">
    <citation type="journal article" date="2019" name="Int. J. Syst. Evol. Microbiol.">
        <title>The Global Catalogue of Microorganisms (GCM) 10K type strain sequencing project: providing services to taxonomists for standard genome sequencing and annotation.</title>
        <authorList>
            <consortium name="The Broad Institute Genomics Platform"/>
            <consortium name="The Broad Institute Genome Sequencing Center for Infectious Disease"/>
            <person name="Wu L."/>
            <person name="Ma J."/>
        </authorList>
    </citation>
    <scope>NUCLEOTIDE SEQUENCE [LARGE SCALE GENOMIC DNA]</scope>
    <source>
        <strain evidence="10">JCM 16902</strain>
    </source>
</reference>
<comment type="subcellular location">
    <subcellularLocation>
        <location evidence="1">Membrane</location>
        <topology evidence="1">Multi-pass membrane protein</topology>
    </subcellularLocation>
</comment>
<feature type="transmembrane region" description="Helical" evidence="7">
    <location>
        <begin position="104"/>
        <end position="122"/>
    </location>
</feature>
<gene>
    <name evidence="9" type="ORF">GCM10022223_34800</name>
</gene>
<evidence type="ECO:0000256" key="3">
    <source>
        <dbReference type="ARBA" id="ARBA00022748"/>
    </source>
</evidence>
<dbReference type="Pfam" id="PF05140">
    <property type="entry name" value="ResB"/>
    <property type="match status" value="1"/>
</dbReference>
<evidence type="ECO:0000313" key="10">
    <source>
        <dbReference type="Proteomes" id="UP001501074"/>
    </source>
</evidence>
<organism evidence="9 10">
    <name type="scientific">Kineosporia mesophila</name>
    <dbReference type="NCBI Taxonomy" id="566012"/>
    <lineage>
        <taxon>Bacteria</taxon>
        <taxon>Bacillati</taxon>
        <taxon>Actinomycetota</taxon>
        <taxon>Actinomycetes</taxon>
        <taxon>Kineosporiales</taxon>
        <taxon>Kineosporiaceae</taxon>
        <taxon>Kineosporia</taxon>
    </lineage>
</organism>
<keyword evidence="4 7" id="KW-1133">Transmembrane helix</keyword>
<evidence type="ECO:0000256" key="5">
    <source>
        <dbReference type="ARBA" id="ARBA00023136"/>
    </source>
</evidence>
<evidence type="ECO:0000256" key="1">
    <source>
        <dbReference type="ARBA" id="ARBA00004141"/>
    </source>
</evidence>
<evidence type="ECO:0000259" key="8">
    <source>
        <dbReference type="Pfam" id="PF05140"/>
    </source>
</evidence>
<keyword evidence="3" id="KW-0201">Cytochrome c-type biogenesis</keyword>
<feature type="region of interest" description="Disordered" evidence="6">
    <location>
        <begin position="536"/>
        <end position="572"/>
    </location>
</feature>
<dbReference type="Proteomes" id="UP001501074">
    <property type="component" value="Unassembled WGS sequence"/>
</dbReference>
<dbReference type="InterPro" id="IPR007816">
    <property type="entry name" value="ResB-like_domain"/>
</dbReference>
<dbReference type="RefSeq" id="WP_231489064.1">
    <property type="nucleotide sequence ID" value="NZ_BAAAZO010000006.1"/>
</dbReference>
<feature type="transmembrane region" description="Helical" evidence="7">
    <location>
        <begin position="470"/>
        <end position="489"/>
    </location>
</feature>
<dbReference type="EMBL" id="BAAAZO010000006">
    <property type="protein sequence ID" value="GAA3615583.1"/>
    <property type="molecule type" value="Genomic_DNA"/>
</dbReference>
<comment type="caution">
    <text evidence="9">The sequence shown here is derived from an EMBL/GenBank/DDBJ whole genome shotgun (WGS) entry which is preliminary data.</text>
</comment>
<feature type="domain" description="ResB-like" evidence="8">
    <location>
        <begin position="47"/>
        <end position="525"/>
    </location>
</feature>
<keyword evidence="5 7" id="KW-0472">Membrane</keyword>
<evidence type="ECO:0000256" key="4">
    <source>
        <dbReference type="ARBA" id="ARBA00022989"/>
    </source>
</evidence>